<sequence>DVQTKQVPDIPYNELNIKDKELLNKLKKYEIVHPEDITPIANEFPDFYRQDETVERSISFLLNGNVVVLDLVPNRNLVSPRYKERHYLSDGDTVLRKRTHDCFFHGHVRSEENSNLALTTCEGFHGYFRRNDKTFFIQPLFDQSQKRVAHVVYSPNDVTGEKFQC</sequence>
<proteinExistence type="predicted"/>
<comment type="caution">
    <text evidence="3">The sequence shown here is derived from an EMBL/GenBank/DDBJ whole genome shotgun (WGS) entry which is preliminary data.</text>
</comment>
<dbReference type="PANTHER" id="PTHR11905:SF159">
    <property type="entry name" value="ADAM METALLOPROTEASE"/>
    <property type="match status" value="1"/>
</dbReference>
<dbReference type="Proteomes" id="UP001152795">
    <property type="component" value="Unassembled WGS sequence"/>
</dbReference>
<accession>A0A6S7INH9</accession>
<organism evidence="3 4">
    <name type="scientific">Paramuricea clavata</name>
    <name type="common">Red gorgonian</name>
    <name type="synonym">Violescent sea-whip</name>
    <dbReference type="NCBI Taxonomy" id="317549"/>
    <lineage>
        <taxon>Eukaryota</taxon>
        <taxon>Metazoa</taxon>
        <taxon>Cnidaria</taxon>
        <taxon>Anthozoa</taxon>
        <taxon>Octocorallia</taxon>
        <taxon>Malacalcyonacea</taxon>
        <taxon>Plexauridae</taxon>
        <taxon>Paramuricea</taxon>
    </lineage>
</organism>
<name>A0A6S7INH9_PARCT</name>
<dbReference type="OrthoDB" id="9950504at2759"/>
<gene>
    <name evidence="3" type="ORF">PACLA_8A026211</name>
</gene>
<keyword evidence="4" id="KW-1185">Reference proteome</keyword>
<protein>
    <recommendedName>
        <fullName evidence="2">Peptidase M12B propeptide domain-containing protein</fullName>
    </recommendedName>
</protein>
<feature type="non-terminal residue" evidence="3">
    <location>
        <position position="165"/>
    </location>
</feature>
<feature type="non-terminal residue" evidence="3">
    <location>
        <position position="1"/>
    </location>
</feature>
<dbReference type="PANTHER" id="PTHR11905">
    <property type="entry name" value="ADAM A DISINTEGRIN AND METALLOPROTEASE DOMAIN"/>
    <property type="match status" value="1"/>
</dbReference>
<dbReference type="AlphaFoldDB" id="A0A6S7INH9"/>
<evidence type="ECO:0000313" key="4">
    <source>
        <dbReference type="Proteomes" id="UP001152795"/>
    </source>
</evidence>
<evidence type="ECO:0000256" key="1">
    <source>
        <dbReference type="ARBA" id="ARBA00023157"/>
    </source>
</evidence>
<keyword evidence="1" id="KW-1015">Disulfide bond</keyword>
<evidence type="ECO:0000259" key="2">
    <source>
        <dbReference type="Pfam" id="PF01562"/>
    </source>
</evidence>
<evidence type="ECO:0000313" key="3">
    <source>
        <dbReference type="EMBL" id="CAB4020745.1"/>
    </source>
</evidence>
<reference evidence="3" key="1">
    <citation type="submission" date="2020-04" db="EMBL/GenBank/DDBJ databases">
        <authorList>
            <person name="Alioto T."/>
            <person name="Alioto T."/>
            <person name="Gomez Garrido J."/>
        </authorList>
    </citation>
    <scope>NUCLEOTIDE SEQUENCE</scope>
    <source>
        <strain evidence="3">A484AB</strain>
    </source>
</reference>
<feature type="domain" description="Peptidase M12B propeptide" evidence="2">
    <location>
        <begin position="57"/>
        <end position="109"/>
    </location>
</feature>
<dbReference type="InterPro" id="IPR002870">
    <property type="entry name" value="Peptidase_M12B_N"/>
</dbReference>
<dbReference type="Pfam" id="PF01562">
    <property type="entry name" value="Pep_M12B_propep"/>
    <property type="match status" value="1"/>
</dbReference>
<dbReference type="EMBL" id="CACRXK020011102">
    <property type="protein sequence ID" value="CAB4020745.1"/>
    <property type="molecule type" value="Genomic_DNA"/>
</dbReference>